<reference evidence="3" key="2">
    <citation type="submission" date="2020-05" db="UniProtKB">
        <authorList>
            <consortium name="EnsemblMetazoa"/>
        </authorList>
    </citation>
    <scope>IDENTIFICATION</scope>
    <source>
        <strain evidence="3">LVP_AGWG</strain>
    </source>
</reference>
<keyword evidence="2" id="KW-0732">Signal</keyword>
<feature type="compositionally biased region" description="Low complexity" evidence="1">
    <location>
        <begin position="47"/>
        <end position="72"/>
    </location>
</feature>
<feature type="region of interest" description="Disordered" evidence="1">
    <location>
        <begin position="47"/>
        <end position="73"/>
    </location>
</feature>
<protein>
    <submittedName>
        <fullName evidence="3">Uncharacterized protein</fullName>
    </submittedName>
</protein>
<evidence type="ECO:0000256" key="1">
    <source>
        <dbReference type="SAM" id="MobiDB-lite"/>
    </source>
</evidence>
<feature type="signal peptide" evidence="2">
    <location>
        <begin position="1"/>
        <end position="25"/>
    </location>
</feature>
<accession>A0A6I8U828</accession>
<reference evidence="3 4" key="1">
    <citation type="submission" date="2017-06" db="EMBL/GenBank/DDBJ databases">
        <title>Aedes aegypti genome working group (AGWG) sequencing and assembly.</title>
        <authorList>
            <consortium name="Aedes aegypti Genome Working Group (AGWG)"/>
            <person name="Matthews B.J."/>
        </authorList>
    </citation>
    <scope>NUCLEOTIDE SEQUENCE [LARGE SCALE GENOMIC DNA]</scope>
    <source>
        <strain evidence="3 4">LVP_AGWG</strain>
    </source>
</reference>
<dbReference type="Proteomes" id="UP000008820">
    <property type="component" value="Chromosome 3"/>
</dbReference>
<gene>
    <name evidence="3" type="primary">110679198</name>
</gene>
<feature type="chain" id="PRO_5044320429" evidence="2">
    <location>
        <begin position="26"/>
        <end position="216"/>
    </location>
</feature>
<dbReference type="AlphaFoldDB" id="A0A6I8U828"/>
<dbReference type="EnsemblMetazoa" id="AAEL026792-RA">
    <property type="protein sequence ID" value="AAEL026792-PA"/>
    <property type="gene ID" value="AAEL026792"/>
</dbReference>
<evidence type="ECO:0000256" key="2">
    <source>
        <dbReference type="SAM" id="SignalP"/>
    </source>
</evidence>
<organism evidence="3 4">
    <name type="scientific">Aedes aegypti</name>
    <name type="common">Yellowfever mosquito</name>
    <name type="synonym">Culex aegypti</name>
    <dbReference type="NCBI Taxonomy" id="7159"/>
    <lineage>
        <taxon>Eukaryota</taxon>
        <taxon>Metazoa</taxon>
        <taxon>Ecdysozoa</taxon>
        <taxon>Arthropoda</taxon>
        <taxon>Hexapoda</taxon>
        <taxon>Insecta</taxon>
        <taxon>Pterygota</taxon>
        <taxon>Neoptera</taxon>
        <taxon>Endopterygota</taxon>
        <taxon>Diptera</taxon>
        <taxon>Nematocera</taxon>
        <taxon>Culicoidea</taxon>
        <taxon>Culicidae</taxon>
        <taxon>Culicinae</taxon>
        <taxon>Aedini</taxon>
        <taxon>Aedes</taxon>
        <taxon>Stegomyia</taxon>
    </lineage>
</organism>
<proteinExistence type="predicted"/>
<keyword evidence="4" id="KW-1185">Reference proteome</keyword>
<name>A0A6I8U828_AEDAE</name>
<sequence length="216" mass="25304">MRLWGCTAMLVFSIVLLLWTESALGQTTEPEYEYEYYYDDETTTLSSEAATSTTTTTTTTTRTTTKRPSTTKRNGNIVFTTKRRNMAQKYQYVRPDVIVNIISDMYGLRGMRINGQPLGYGQRYMGSSGYRGYTSRYSSRYGRPIDYWYTMRSDPYGSAQRRKPSMIDYNDDFNSDYNDYYYDLYSKPKNRAETQRKGSNRAIFNFMLSALNKRRN</sequence>
<evidence type="ECO:0000313" key="3">
    <source>
        <dbReference type="EnsemblMetazoa" id="AAEL026792-PA"/>
    </source>
</evidence>
<evidence type="ECO:0000313" key="4">
    <source>
        <dbReference type="Proteomes" id="UP000008820"/>
    </source>
</evidence>
<dbReference type="OrthoDB" id="7768150at2759"/>
<dbReference type="InParanoid" id="A0A6I8U828"/>